<dbReference type="Proteomes" id="UP001189429">
    <property type="component" value="Unassembled WGS sequence"/>
</dbReference>
<sequence length="305" mass="33654">MPSFYSEPLRDWVEEGIIQHSSLAQAAGVSDPSMAALPIEYPDNLISLMPILAKLGFCPDATDPWEMFRFAKMELPAVLKARRRIKSANLPLHKELGNDAIKMAISNAQVQDLQLYTQWSDMLRCASPPVASVAYSQALATLAEKGDDRVCDTVAGKHVVMWAPSDASALSRCLASFFRSTAEDARPATLIFLSTMPCTAGMNSVRSITDIWSSPALSERWMAIVRDIAFVPFFFEMIMPGRYGSPKHDRCGLAMFSAWHAGPRGVPRMIHMGFILQVGEFAVVNFDMVVDKLTSFLALGQLQCL</sequence>
<evidence type="ECO:0000313" key="2">
    <source>
        <dbReference type="Proteomes" id="UP001189429"/>
    </source>
</evidence>
<protein>
    <submittedName>
        <fullName evidence="1">Uncharacterized protein</fullName>
    </submittedName>
</protein>
<keyword evidence="2" id="KW-1185">Reference proteome</keyword>
<reference evidence="1" key="1">
    <citation type="submission" date="2023-10" db="EMBL/GenBank/DDBJ databases">
        <authorList>
            <person name="Chen Y."/>
            <person name="Shah S."/>
            <person name="Dougan E. K."/>
            <person name="Thang M."/>
            <person name="Chan C."/>
        </authorList>
    </citation>
    <scope>NUCLEOTIDE SEQUENCE [LARGE SCALE GENOMIC DNA]</scope>
</reference>
<organism evidence="1 2">
    <name type="scientific">Prorocentrum cordatum</name>
    <dbReference type="NCBI Taxonomy" id="2364126"/>
    <lineage>
        <taxon>Eukaryota</taxon>
        <taxon>Sar</taxon>
        <taxon>Alveolata</taxon>
        <taxon>Dinophyceae</taxon>
        <taxon>Prorocentrales</taxon>
        <taxon>Prorocentraceae</taxon>
        <taxon>Prorocentrum</taxon>
    </lineage>
</organism>
<name>A0ABN9USH2_9DINO</name>
<proteinExistence type="predicted"/>
<evidence type="ECO:0000313" key="1">
    <source>
        <dbReference type="EMBL" id="CAK0862987.1"/>
    </source>
</evidence>
<comment type="caution">
    <text evidence="1">The sequence shown here is derived from an EMBL/GenBank/DDBJ whole genome shotgun (WGS) entry which is preliminary data.</text>
</comment>
<gene>
    <name evidence="1" type="ORF">PCOR1329_LOCUS51272</name>
</gene>
<accession>A0ABN9USH2</accession>
<dbReference type="EMBL" id="CAUYUJ010016216">
    <property type="protein sequence ID" value="CAK0862987.1"/>
    <property type="molecule type" value="Genomic_DNA"/>
</dbReference>